<dbReference type="AlphaFoldDB" id="A0A368NEM7"/>
<gene>
    <name evidence="2" type="ORF">DU504_09655</name>
</gene>
<name>A0A368NEM7_9EURY</name>
<sequence length="62" mass="6703">MSGGPVTADATLRQAPEFELECLYDDPASPSEVTIFSPGTPEMATEWLTVDRSSAVGLDRMR</sequence>
<evidence type="ECO:0000313" key="3">
    <source>
        <dbReference type="Proteomes" id="UP000252189"/>
    </source>
</evidence>
<feature type="domain" description="DUF7511" evidence="1">
    <location>
        <begin position="28"/>
        <end position="62"/>
    </location>
</feature>
<evidence type="ECO:0000313" key="2">
    <source>
        <dbReference type="EMBL" id="RCU48666.1"/>
    </source>
</evidence>
<proteinExistence type="predicted"/>
<keyword evidence="3" id="KW-1185">Reference proteome</keyword>
<dbReference type="InterPro" id="IPR055933">
    <property type="entry name" value="DUF7511"/>
</dbReference>
<accession>A0A368NEM7</accession>
<comment type="caution">
    <text evidence="2">The sequence shown here is derived from an EMBL/GenBank/DDBJ whole genome shotgun (WGS) entry which is preliminary data.</text>
</comment>
<dbReference type="EMBL" id="QPHM01000001">
    <property type="protein sequence ID" value="RCU48666.1"/>
    <property type="molecule type" value="Genomic_DNA"/>
</dbReference>
<dbReference type="Proteomes" id="UP000252189">
    <property type="component" value="Unassembled WGS sequence"/>
</dbReference>
<evidence type="ECO:0000259" key="1">
    <source>
        <dbReference type="Pfam" id="PF24351"/>
    </source>
</evidence>
<protein>
    <recommendedName>
        <fullName evidence="1">DUF7511 domain-containing protein</fullName>
    </recommendedName>
</protein>
<organism evidence="2 3">
    <name type="scientific">Haloplanus salinus</name>
    <dbReference type="NCBI Taxonomy" id="1126245"/>
    <lineage>
        <taxon>Archaea</taxon>
        <taxon>Methanobacteriati</taxon>
        <taxon>Methanobacteriota</taxon>
        <taxon>Stenosarchaea group</taxon>
        <taxon>Halobacteria</taxon>
        <taxon>Halobacteriales</taxon>
        <taxon>Haloferacaceae</taxon>
        <taxon>Haloplanus</taxon>
    </lineage>
</organism>
<dbReference type="Pfam" id="PF24351">
    <property type="entry name" value="DUF7511"/>
    <property type="match status" value="1"/>
</dbReference>
<reference evidence="2 3" key="1">
    <citation type="submission" date="2018-07" db="EMBL/GenBank/DDBJ databases">
        <title>Genome sequences of Haloplanus salinus JCM 18368T.</title>
        <authorList>
            <person name="Kim Y.B."/>
            <person name="Roh S.W."/>
        </authorList>
    </citation>
    <scope>NUCLEOTIDE SEQUENCE [LARGE SCALE GENOMIC DNA]</scope>
    <source>
        <strain evidence="2 3">JCM 18368</strain>
    </source>
</reference>